<comment type="caution">
    <text evidence="3">The sequence shown here is derived from an EMBL/GenBank/DDBJ whole genome shotgun (WGS) entry which is preliminary data.</text>
</comment>
<evidence type="ECO:0000256" key="1">
    <source>
        <dbReference type="ARBA" id="ARBA00022801"/>
    </source>
</evidence>
<protein>
    <submittedName>
        <fullName evidence="3">Alpha/beta hydrolase</fullName>
    </submittedName>
</protein>
<dbReference type="Pfam" id="PF00561">
    <property type="entry name" value="Abhydrolase_1"/>
    <property type="match status" value="1"/>
</dbReference>
<dbReference type="InterPro" id="IPR029058">
    <property type="entry name" value="AB_hydrolase_fold"/>
</dbReference>
<evidence type="ECO:0000313" key="3">
    <source>
        <dbReference type="EMBL" id="RIJ31347.1"/>
    </source>
</evidence>
<keyword evidence="4" id="KW-1185">Reference proteome</keyword>
<keyword evidence="1 3" id="KW-0378">Hydrolase</keyword>
<dbReference type="GO" id="GO:0016787">
    <property type="term" value="F:hydrolase activity"/>
    <property type="evidence" value="ECO:0007669"/>
    <property type="project" value="UniProtKB-KW"/>
</dbReference>
<gene>
    <name evidence="3" type="ORF">D1222_03560</name>
</gene>
<dbReference type="Proteomes" id="UP000265845">
    <property type="component" value="Unassembled WGS sequence"/>
</dbReference>
<accession>A0A399RMY5</accession>
<dbReference type="SUPFAM" id="SSF53474">
    <property type="entry name" value="alpha/beta-Hydrolases"/>
    <property type="match status" value="1"/>
</dbReference>
<dbReference type="RefSeq" id="WP_119452843.1">
    <property type="nucleotide sequence ID" value="NZ_QWGA01000003.1"/>
</dbReference>
<dbReference type="AlphaFoldDB" id="A0A399RMY5"/>
<dbReference type="PANTHER" id="PTHR43329">
    <property type="entry name" value="EPOXIDE HYDROLASE"/>
    <property type="match status" value="1"/>
</dbReference>
<evidence type="ECO:0000259" key="2">
    <source>
        <dbReference type="Pfam" id="PF00561"/>
    </source>
</evidence>
<dbReference type="OrthoDB" id="9804723at2"/>
<evidence type="ECO:0000313" key="4">
    <source>
        <dbReference type="Proteomes" id="UP000265845"/>
    </source>
</evidence>
<sequence>MSWPGVSERRVATNGIELNIAEAGEGPLVLLLHGFPESWYSWRHQFKPIADAGYHVVAPDMRGYGKSDKPHEIEAYNQVEVRKDIIGLIPALGYDEAIVIGHDWGAPTAWATALHHPDKVRAVGALSVPFMPRSPVQPMPAMREMFKGQFFYQLYFFEPGVAEAEFEADIRTSLKKFLVLAGGETDLTQLTPKGPDDDMFSSLPDPETLPPWLSEEDLDFYAGEFGRSGMRGPLNYYRNHDLAWKLTEGAPEHIGQPAFFLGGANDGVIMMAAEAYQAMPTYVRDLRINELIPGIGHWTQQEAPEKTNEVILRFLKEVDG</sequence>
<proteinExistence type="predicted"/>
<dbReference type="PRINTS" id="PR00412">
    <property type="entry name" value="EPOXHYDRLASE"/>
</dbReference>
<dbReference type="EMBL" id="QWGA01000003">
    <property type="protein sequence ID" value="RIJ31347.1"/>
    <property type="molecule type" value="Genomic_DNA"/>
</dbReference>
<dbReference type="PRINTS" id="PR00111">
    <property type="entry name" value="ABHYDROLASE"/>
</dbReference>
<dbReference type="InterPro" id="IPR000639">
    <property type="entry name" value="Epox_hydrolase-like"/>
</dbReference>
<dbReference type="InterPro" id="IPR000073">
    <property type="entry name" value="AB_hydrolase_1"/>
</dbReference>
<organism evidence="3 4">
    <name type="scientific">Henriciella algicola</name>
    <dbReference type="NCBI Taxonomy" id="1608422"/>
    <lineage>
        <taxon>Bacteria</taxon>
        <taxon>Pseudomonadati</taxon>
        <taxon>Pseudomonadota</taxon>
        <taxon>Alphaproteobacteria</taxon>
        <taxon>Hyphomonadales</taxon>
        <taxon>Hyphomonadaceae</taxon>
        <taxon>Henriciella</taxon>
    </lineage>
</organism>
<feature type="domain" description="AB hydrolase-1" evidence="2">
    <location>
        <begin position="27"/>
        <end position="269"/>
    </location>
</feature>
<dbReference type="Gene3D" id="3.40.50.1820">
    <property type="entry name" value="alpha/beta hydrolase"/>
    <property type="match status" value="1"/>
</dbReference>
<reference evidence="3 4" key="1">
    <citation type="submission" date="2018-08" db="EMBL/GenBank/DDBJ databases">
        <title>Henriciella mobilis sp. nov., isolated from seawater.</title>
        <authorList>
            <person name="Cheng H."/>
            <person name="Wu Y.-H."/>
            <person name="Xu X.-W."/>
            <person name="Guo L.-L."/>
        </authorList>
    </citation>
    <scope>NUCLEOTIDE SEQUENCE [LARGE SCALE GENOMIC DNA]</scope>
    <source>
        <strain evidence="3 4">CCUG67844</strain>
    </source>
</reference>
<name>A0A399RMY5_9PROT</name>